<feature type="compositionally biased region" description="Polar residues" evidence="1">
    <location>
        <begin position="538"/>
        <end position="558"/>
    </location>
</feature>
<feature type="compositionally biased region" description="Acidic residues" evidence="1">
    <location>
        <begin position="658"/>
        <end position="668"/>
    </location>
</feature>
<accession>G0UJ97</accession>
<protein>
    <submittedName>
        <fullName evidence="2">Uncharacterized protein TCIL3000_2_150</fullName>
    </submittedName>
</protein>
<dbReference type="EMBL" id="HE575315">
    <property type="protein sequence ID" value="CCC89448.1"/>
    <property type="molecule type" value="Genomic_DNA"/>
</dbReference>
<dbReference type="AlphaFoldDB" id="G0UJ97"/>
<feature type="compositionally biased region" description="Basic and acidic residues" evidence="1">
    <location>
        <begin position="953"/>
        <end position="963"/>
    </location>
</feature>
<feature type="region of interest" description="Disordered" evidence="1">
    <location>
        <begin position="329"/>
        <end position="357"/>
    </location>
</feature>
<feature type="compositionally biased region" description="Polar residues" evidence="1">
    <location>
        <begin position="1"/>
        <end position="13"/>
    </location>
</feature>
<feature type="non-terminal residue" evidence="2">
    <location>
        <position position="1275"/>
    </location>
</feature>
<organism evidence="2">
    <name type="scientific">Trypanosoma congolense (strain IL3000)</name>
    <dbReference type="NCBI Taxonomy" id="1068625"/>
    <lineage>
        <taxon>Eukaryota</taxon>
        <taxon>Discoba</taxon>
        <taxon>Euglenozoa</taxon>
        <taxon>Kinetoplastea</taxon>
        <taxon>Metakinetoplastina</taxon>
        <taxon>Trypanosomatida</taxon>
        <taxon>Trypanosomatidae</taxon>
        <taxon>Trypanosoma</taxon>
        <taxon>Nannomonas</taxon>
    </lineage>
</organism>
<feature type="region of interest" description="Disordered" evidence="1">
    <location>
        <begin position="526"/>
        <end position="564"/>
    </location>
</feature>
<feature type="region of interest" description="Disordered" evidence="1">
    <location>
        <begin position="1"/>
        <end position="26"/>
    </location>
</feature>
<evidence type="ECO:0000256" key="1">
    <source>
        <dbReference type="SAM" id="MobiDB-lite"/>
    </source>
</evidence>
<dbReference type="VEuPathDB" id="TriTrypDB:TcIL3000_2_150"/>
<evidence type="ECO:0000313" key="2">
    <source>
        <dbReference type="EMBL" id="CCC89448.1"/>
    </source>
</evidence>
<reference evidence="2" key="1">
    <citation type="journal article" date="2012" name="Proc. Natl. Acad. Sci. U.S.A.">
        <title>Antigenic diversity is generated by distinct evolutionary mechanisms in African trypanosome species.</title>
        <authorList>
            <person name="Jackson A.P."/>
            <person name="Berry A."/>
            <person name="Aslett M."/>
            <person name="Allison H.C."/>
            <person name="Burton P."/>
            <person name="Vavrova-Anderson J."/>
            <person name="Brown R."/>
            <person name="Browne H."/>
            <person name="Corton N."/>
            <person name="Hauser H."/>
            <person name="Gamble J."/>
            <person name="Gilderthorp R."/>
            <person name="Marcello L."/>
            <person name="McQuillan J."/>
            <person name="Otto T.D."/>
            <person name="Quail M.A."/>
            <person name="Sanders M.J."/>
            <person name="van Tonder A."/>
            <person name="Ginger M.L."/>
            <person name="Field M.C."/>
            <person name="Barry J.D."/>
            <person name="Hertz-Fowler C."/>
            <person name="Berriman M."/>
        </authorList>
    </citation>
    <scope>NUCLEOTIDE SEQUENCE</scope>
    <source>
        <strain evidence="2">IL3000</strain>
    </source>
</reference>
<feature type="region of interest" description="Disordered" evidence="1">
    <location>
        <begin position="952"/>
        <end position="974"/>
    </location>
</feature>
<name>G0UJ97_TRYCI</name>
<gene>
    <name evidence="2" type="ORF">TCIL3000_2_150</name>
</gene>
<proteinExistence type="predicted"/>
<feature type="region of interest" description="Disordered" evidence="1">
    <location>
        <begin position="642"/>
        <end position="711"/>
    </location>
</feature>
<sequence>MWTGSQSYSSGFLSTRHPAVPQQGTSLDTDKLKQSLNTICDNIQSAGARDGPKLLQDLCTFLDNASEQSCTSVQDLFGQHVANNVIFIVMGNVLQPALRLYNETIAKRRQVPASFRSTPAEEDGELGSLISNKAKKLRNDIARPWRALIEIVHHNLPVSVLQQQVSAPPSTATSMIFSACGSGACESRTMSALSSFDKKRCQNMDGRGSGTFTQQQNLFEYAAVGISEMEGHTIKHLWAVPPNHTSLPLLWKNAALLNCVTQRTLEVLCSDILSSACGQEFAHVLLDLFLFDGYLSNLKSSFIVDLTVCLLALIERTVYEPNSVDLGSGGNGLGGRGDGDTPVGEVRHSDAPPPSVEEGTTYASLLVQLFRAPHILSAFTPSEDTVIPIVRVEVFHGRKVTLPSVMQQLLYVTMQRHQRPTCALRLEEHLLVAVNHLITIARDDYPLTSSAPMELLKPLCHAFYATTRRDGWRLEALTLLTTQISASFSSVLAQSAHADIERHRPSAVRYFTGIAESWNAHTKGKVAMRTTKDDKTGTHTQPRSAEQAPQSSSHVTAESGSGAASSVRVAPRHLAMLHETVVPFMQQLFTVARSEFNFVSRRELSHFPCMPLAPLFEFGAVVLYLACSTHETYMALPSNASNNQCEEDDGRKNAACGDDGDENSDDNADNGRNIDVSNSGCRKRTREGTERSVGGVTENKGSLHPSPDARIHPSNLMLNSFRSLFFLNDKNSAAVSVTRANGARQGGDVRHVSICDGSHDGPASSGCRQGTRTSAAPAGCSEQVGVTAVQNILKDGSLFMLHLFAQPCATLGFTESQCTSLVRQGILPIFPYHSGQLESLLLAALYAVGPRTSVECQQEVFRWLVRRYLPAEATQREEESHPKEQVYALLSLLIERGVIGQWPLFVGPEERVRLQSAVHFGTFVTRIHAVIGATPSQMQAAVTGGGAVVAEPGRQRDASHDDPSSQEASSRGRLSAPVLHAAAPSLASASNSSALSVVNSSAKTGLSLPLFKAMMHFLSSYHQYGATGSQISALCRASNKRRARDGSFQLPTEEQLMDLPAAASRLSTGLAFVIAGLTHAVCFFSHDDGTIWKQETDSLAATIRSTELFEEVLRFADDYALALCLIITESTMRCQHSLLSASVPGGGDTDTSKMAKDNVFSVYGGGRSAASLCRIREKLSRSRRAILSFLTAPDRQLPASVCSAVQGHWLLLYQFLSTSREELQLDISELATREACNNFDSLEEDQIGVSDGGIRDHSGIRLRRGDVPAVVVEVL</sequence>